<evidence type="ECO:0000259" key="1">
    <source>
        <dbReference type="Pfam" id="PF01850"/>
    </source>
</evidence>
<dbReference type="STRING" id="314278.NB231_02543"/>
<accession>A4BRN8</accession>
<dbReference type="Pfam" id="PF01850">
    <property type="entry name" value="PIN"/>
    <property type="match status" value="1"/>
</dbReference>
<evidence type="ECO:0000313" key="2">
    <source>
        <dbReference type="EMBL" id="EAR21609.1"/>
    </source>
</evidence>
<dbReference type="Gene3D" id="3.40.50.1010">
    <property type="entry name" value="5'-nuclease"/>
    <property type="match status" value="1"/>
</dbReference>
<protein>
    <recommendedName>
        <fullName evidence="1">PIN domain-containing protein</fullName>
    </recommendedName>
</protein>
<reference evidence="2 3" key="1">
    <citation type="submission" date="2006-02" db="EMBL/GenBank/DDBJ databases">
        <authorList>
            <person name="Waterbury J."/>
            <person name="Ferriera S."/>
            <person name="Johnson J."/>
            <person name="Kravitz S."/>
            <person name="Halpern A."/>
            <person name="Remington K."/>
            <person name="Beeson K."/>
            <person name="Tran B."/>
            <person name="Rogers Y.-H."/>
            <person name="Friedman R."/>
            <person name="Venter J.C."/>
        </authorList>
    </citation>
    <scope>NUCLEOTIDE SEQUENCE [LARGE SCALE GENOMIC DNA]</scope>
    <source>
        <strain evidence="2 3">Nb-231</strain>
    </source>
</reference>
<dbReference type="Proteomes" id="UP000003374">
    <property type="component" value="Unassembled WGS sequence"/>
</dbReference>
<name>A4BRN8_9GAMM</name>
<dbReference type="AlphaFoldDB" id="A4BRN8"/>
<feature type="domain" description="PIN" evidence="1">
    <location>
        <begin position="5"/>
        <end position="119"/>
    </location>
</feature>
<dbReference type="OrthoDB" id="9798990at2"/>
<dbReference type="RefSeq" id="WP_004999473.1">
    <property type="nucleotide sequence ID" value="NZ_CH672427.1"/>
</dbReference>
<dbReference type="InterPro" id="IPR002716">
    <property type="entry name" value="PIN_dom"/>
</dbReference>
<sequence>MASIVYLDTHVVAWLYGLGAKALSAPAADVVRSADSLRISPMVRLELQYLYEIGRLAERPAPVLDELNATLGLSLCQAPFAAAVHRAAGQNWTRDPFDRLIVAQAALHDAMLVTKDKTMHTHYARAIW</sequence>
<dbReference type="InterPro" id="IPR029060">
    <property type="entry name" value="PIN-like_dom_sf"/>
</dbReference>
<gene>
    <name evidence="2" type="ORF">NB231_02543</name>
</gene>
<proteinExistence type="predicted"/>
<organism evidence="2 3">
    <name type="scientific">Nitrococcus mobilis Nb-231</name>
    <dbReference type="NCBI Taxonomy" id="314278"/>
    <lineage>
        <taxon>Bacteria</taxon>
        <taxon>Pseudomonadati</taxon>
        <taxon>Pseudomonadota</taxon>
        <taxon>Gammaproteobacteria</taxon>
        <taxon>Chromatiales</taxon>
        <taxon>Ectothiorhodospiraceae</taxon>
        <taxon>Nitrococcus</taxon>
    </lineage>
</organism>
<dbReference type="InterPro" id="IPR052919">
    <property type="entry name" value="TA_system_RNase"/>
</dbReference>
<evidence type="ECO:0000313" key="3">
    <source>
        <dbReference type="Proteomes" id="UP000003374"/>
    </source>
</evidence>
<comment type="caution">
    <text evidence="2">The sequence shown here is derived from an EMBL/GenBank/DDBJ whole genome shotgun (WGS) entry which is preliminary data.</text>
</comment>
<dbReference type="SUPFAM" id="SSF88723">
    <property type="entry name" value="PIN domain-like"/>
    <property type="match status" value="1"/>
</dbReference>
<dbReference type="PANTHER" id="PTHR36173">
    <property type="entry name" value="RIBONUCLEASE VAPC16-RELATED"/>
    <property type="match status" value="1"/>
</dbReference>
<keyword evidence="3" id="KW-1185">Reference proteome</keyword>
<dbReference type="eggNOG" id="COG3744">
    <property type="taxonomic scope" value="Bacteria"/>
</dbReference>
<dbReference type="HOGENOM" id="CLU_129890_2_1_6"/>
<dbReference type="EMBL" id="AAOF01000007">
    <property type="protein sequence ID" value="EAR21609.1"/>
    <property type="molecule type" value="Genomic_DNA"/>
</dbReference>
<dbReference type="PANTHER" id="PTHR36173:SF1">
    <property type="entry name" value="RIBONUCLEASE VAPC22"/>
    <property type="match status" value="1"/>
</dbReference>